<sequence length="227" mass="24494">MNNTTIHETSGINAFYAKIYSLVGVGVGISALVAGLMLSVFQQTIVQILMYANWIYYTAIVVELILVFFASSMASKNSPLALPVFLAYSALNGFTLSIILALYTQSHVTAAFVTASAMFFALAFIGKVTKKDLSGIGRACLAGLIGLIIAGVVNIFLRSSTMDFIVSIIGVVIFSGLIAWDNQKIRLVYEQTGGQASNGWAVSMALSLYLDFINLFLSLLRLFGRND</sequence>
<feature type="transmembrane region" description="Helical" evidence="6">
    <location>
        <begin position="54"/>
        <end position="74"/>
    </location>
</feature>
<evidence type="ECO:0000256" key="4">
    <source>
        <dbReference type="ARBA" id="ARBA00022989"/>
    </source>
</evidence>
<keyword evidence="4 6" id="KW-1133">Transmembrane helix</keyword>
<feature type="transmembrane region" description="Helical" evidence="6">
    <location>
        <begin position="164"/>
        <end position="180"/>
    </location>
</feature>
<feature type="transmembrane region" description="Helical" evidence="6">
    <location>
        <begin position="19"/>
        <end position="42"/>
    </location>
</feature>
<evidence type="ECO:0000256" key="5">
    <source>
        <dbReference type="ARBA" id="ARBA00023136"/>
    </source>
</evidence>
<proteinExistence type="inferred from homology"/>
<comment type="similarity">
    <text evidence="2 6">Belongs to the BI1 family.</text>
</comment>
<dbReference type="Proteomes" id="UP001519296">
    <property type="component" value="Unassembled WGS sequence"/>
</dbReference>
<dbReference type="PANTHER" id="PTHR23291:SF50">
    <property type="entry name" value="PROTEIN LIFEGUARD 4"/>
    <property type="match status" value="1"/>
</dbReference>
<protein>
    <submittedName>
        <fullName evidence="7">BAX inhibitor (BI)-1/YccA family protein</fullName>
    </submittedName>
</protein>
<dbReference type="PANTHER" id="PTHR23291">
    <property type="entry name" value="BAX INHIBITOR-RELATED"/>
    <property type="match status" value="1"/>
</dbReference>
<accession>A0ABS5B3M0</accession>
<name>A0ABS5B3M0_9STRE</name>
<feature type="transmembrane region" description="Helical" evidence="6">
    <location>
        <begin position="200"/>
        <end position="223"/>
    </location>
</feature>
<reference evidence="7 8" key="1">
    <citation type="submission" date="2018-02" db="EMBL/GenBank/DDBJ databases">
        <title>Draft genome sequence of Streptococcus oricebi CCUG 70868T type strain.</title>
        <authorList>
            <person name="Mendez V."/>
            <person name="Salva-Serra F."/>
            <person name="Jaen-Luchoro D."/>
            <person name="Gonzales-Siles L."/>
            <person name="Karlsson R."/>
            <person name="Engstrom-Jakobsson H."/>
            <person name="Busquets A."/>
            <person name="Gomila M."/>
            <person name="Pineiro-Iglesias B."/>
            <person name="Bennasar-Figueras A."/>
            <person name="Seeger M."/>
            <person name="Moore E."/>
        </authorList>
    </citation>
    <scope>NUCLEOTIDE SEQUENCE [LARGE SCALE GENOMIC DNA]</scope>
    <source>
        <strain evidence="7 8">CCUG 70868</strain>
    </source>
</reference>
<comment type="subcellular location">
    <subcellularLocation>
        <location evidence="1">Membrane</location>
        <topology evidence="1">Multi-pass membrane protein</topology>
    </subcellularLocation>
</comment>
<feature type="transmembrane region" description="Helical" evidence="6">
    <location>
        <begin position="80"/>
        <end position="103"/>
    </location>
</feature>
<dbReference type="RefSeq" id="WP_209627912.1">
    <property type="nucleotide sequence ID" value="NZ_PRDG01000003.1"/>
</dbReference>
<dbReference type="InterPro" id="IPR006214">
    <property type="entry name" value="Bax_inhibitor_1-related"/>
</dbReference>
<organism evidence="7 8">
    <name type="scientific">Streptococcus oricebi</name>
    <dbReference type="NCBI Taxonomy" id="1547447"/>
    <lineage>
        <taxon>Bacteria</taxon>
        <taxon>Bacillati</taxon>
        <taxon>Bacillota</taxon>
        <taxon>Bacilli</taxon>
        <taxon>Lactobacillales</taxon>
        <taxon>Streptococcaceae</taxon>
        <taxon>Streptococcus</taxon>
    </lineage>
</organism>
<evidence type="ECO:0000313" key="7">
    <source>
        <dbReference type="EMBL" id="MBP2623414.1"/>
    </source>
</evidence>
<comment type="caution">
    <text evidence="7">The sequence shown here is derived from an EMBL/GenBank/DDBJ whole genome shotgun (WGS) entry which is preliminary data.</text>
</comment>
<dbReference type="EMBL" id="PRDG01000003">
    <property type="protein sequence ID" value="MBP2623414.1"/>
    <property type="molecule type" value="Genomic_DNA"/>
</dbReference>
<evidence type="ECO:0000256" key="1">
    <source>
        <dbReference type="ARBA" id="ARBA00004141"/>
    </source>
</evidence>
<evidence type="ECO:0000313" key="8">
    <source>
        <dbReference type="Proteomes" id="UP001519296"/>
    </source>
</evidence>
<evidence type="ECO:0000256" key="3">
    <source>
        <dbReference type="ARBA" id="ARBA00022692"/>
    </source>
</evidence>
<keyword evidence="5 6" id="KW-0472">Membrane</keyword>
<dbReference type="Pfam" id="PF01027">
    <property type="entry name" value="Bax1-I"/>
    <property type="match status" value="1"/>
</dbReference>
<evidence type="ECO:0000256" key="6">
    <source>
        <dbReference type="RuleBase" id="RU004379"/>
    </source>
</evidence>
<feature type="transmembrane region" description="Helical" evidence="6">
    <location>
        <begin position="135"/>
        <end position="157"/>
    </location>
</feature>
<keyword evidence="3 6" id="KW-0812">Transmembrane</keyword>
<keyword evidence="8" id="KW-1185">Reference proteome</keyword>
<dbReference type="CDD" id="cd10432">
    <property type="entry name" value="BI-1-like_bacterial"/>
    <property type="match status" value="1"/>
</dbReference>
<feature type="transmembrane region" description="Helical" evidence="6">
    <location>
        <begin position="110"/>
        <end position="129"/>
    </location>
</feature>
<gene>
    <name evidence="7" type="ORF">C4K46_05605</name>
</gene>
<evidence type="ECO:0000256" key="2">
    <source>
        <dbReference type="ARBA" id="ARBA00010350"/>
    </source>
</evidence>